<keyword evidence="11 14" id="KW-1133">Transmembrane helix</keyword>
<dbReference type="InterPro" id="IPR036890">
    <property type="entry name" value="HATPase_C_sf"/>
</dbReference>
<comment type="catalytic activity">
    <reaction evidence="1">
        <text>ATP + protein L-histidine = ADP + protein N-phospho-L-histidine.</text>
        <dbReference type="EC" id="2.7.13.3"/>
    </reaction>
</comment>
<evidence type="ECO:0000256" key="3">
    <source>
        <dbReference type="ARBA" id="ARBA00012438"/>
    </source>
</evidence>
<feature type="transmembrane region" description="Helical" evidence="14">
    <location>
        <begin position="171"/>
        <end position="195"/>
    </location>
</feature>
<evidence type="ECO:0000256" key="10">
    <source>
        <dbReference type="ARBA" id="ARBA00022840"/>
    </source>
</evidence>
<keyword evidence="10" id="KW-0067">ATP-binding</keyword>
<keyword evidence="12" id="KW-0902">Two-component regulatory system</keyword>
<evidence type="ECO:0000256" key="4">
    <source>
        <dbReference type="ARBA" id="ARBA00022475"/>
    </source>
</evidence>
<reference evidence="16 17" key="1">
    <citation type="submission" date="2018-02" db="EMBL/GenBank/DDBJ databases">
        <title>Jeotgalibacillus proteolyticum sp. nov. a protease producing bacterium isolated from ocean sediments of Laizhou Bay.</title>
        <authorList>
            <person name="Li Y."/>
        </authorList>
    </citation>
    <scope>NUCLEOTIDE SEQUENCE [LARGE SCALE GENOMIC DNA]</scope>
    <source>
        <strain evidence="16 17">22-7</strain>
    </source>
</reference>
<dbReference type="Pfam" id="PF02518">
    <property type="entry name" value="HATPase_c"/>
    <property type="match status" value="1"/>
</dbReference>
<dbReference type="Gene3D" id="3.30.450.20">
    <property type="entry name" value="PAS domain"/>
    <property type="match status" value="2"/>
</dbReference>
<dbReference type="InterPro" id="IPR005467">
    <property type="entry name" value="His_kinase_dom"/>
</dbReference>
<evidence type="ECO:0000256" key="2">
    <source>
        <dbReference type="ARBA" id="ARBA00004651"/>
    </source>
</evidence>
<keyword evidence="9 16" id="KW-0418">Kinase</keyword>
<dbReference type="InterPro" id="IPR004358">
    <property type="entry name" value="Sig_transdc_His_kin-like_C"/>
</dbReference>
<sequence>MKKQRLTLRAIIILLIIAVVTVSLAATDMLISRTIAENTLKEQEQKGLTLARLVAQEEEVQEGLAENNSSLVQPYAERVRETSELLFVVVMDMEGVRLSHPDPSLIGEKFQGDDEERALEGEEYSSRSQGSLSPSLRSFTPVYNESGEQIGAVAVGDSLEAIEQLITESHLIILSVSGLGILIGVIGAFLIAGYIRRQLHGQEPAVIAKTFEERNRMLQSVREGIIAVDHTGTITLVNEAGQRLFKEAGLASHPVGMKADEFLKDNGLTRILKTEKAELDEDLRINHLTLLVNRMPLTVDNEIVGAISTFRDKTEVNLLAEQLTGVKLYSEALRAQSHEMKNKLHVILGLLRTESYDDLKTYIYQLTEHQFDETERLTQNVKDPVMVGFLIGKLSYAREKQVALTISCPMIIPSPKKEEMKHHFITILGNLIDNAIEAAEESPTKQVSVTLSYQDQKLQIDVSDSGAGISREHLETIFTKGFSTKGDDRGYGLYLVHTIVLELGGTMTVDSFANSGTTFKIELEYEAKETDNHD</sequence>
<evidence type="ECO:0000256" key="5">
    <source>
        <dbReference type="ARBA" id="ARBA00022553"/>
    </source>
</evidence>
<dbReference type="Pfam" id="PF00989">
    <property type="entry name" value="PAS"/>
    <property type="match status" value="1"/>
</dbReference>
<keyword evidence="4" id="KW-1003">Cell membrane</keyword>
<evidence type="ECO:0000256" key="8">
    <source>
        <dbReference type="ARBA" id="ARBA00022741"/>
    </source>
</evidence>
<feature type="domain" description="Histidine kinase" evidence="15">
    <location>
        <begin position="335"/>
        <end position="527"/>
    </location>
</feature>
<gene>
    <name evidence="16" type="ORF">C4B60_09670</name>
</gene>
<dbReference type="SMART" id="SM00387">
    <property type="entry name" value="HATPase_c"/>
    <property type="match status" value="1"/>
</dbReference>
<dbReference type="FunFam" id="3.30.450.20:FF:000018">
    <property type="entry name" value="Sensor histidine kinase DcuS"/>
    <property type="match status" value="1"/>
</dbReference>
<dbReference type="InterPro" id="IPR033463">
    <property type="entry name" value="sCache_3"/>
</dbReference>
<dbReference type="InterPro" id="IPR029151">
    <property type="entry name" value="Sensor-like_sf"/>
</dbReference>
<evidence type="ECO:0000259" key="15">
    <source>
        <dbReference type="PROSITE" id="PS50109"/>
    </source>
</evidence>
<dbReference type="InterPro" id="IPR035965">
    <property type="entry name" value="PAS-like_dom_sf"/>
</dbReference>
<evidence type="ECO:0000256" key="7">
    <source>
        <dbReference type="ARBA" id="ARBA00022692"/>
    </source>
</evidence>
<evidence type="ECO:0000256" key="1">
    <source>
        <dbReference type="ARBA" id="ARBA00000085"/>
    </source>
</evidence>
<organism evidence="16 17">
    <name type="scientific">Jeotgalibacillus proteolyticus</name>
    <dbReference type="NCBI Taxonomy" id="2082395"/>
    <lineage>
        <taxon>Bacteria</taxon>
        <taxon>Bacillati</taxon>
        <taxon>Bacillota</taxon>
        <taxon>Bacilli</taxon>
        <taxon>Bacillales</taxon>
        <taxon>Caryophanaceae</taxon>
        <taxon>Jeotgalibacillus</taxon>
    </lineage>
</organism>
<dbReference type="SUPFAM" id="SSF55874">
    <property type="entry name" value="ATPase domain of HSP90 chaperone/DNA topoisomerase II/histidine kinase"/>
    <property type="match status" value="1"/>
</dbReference>
<evidence type="ECO:0000256" key="12">
    <source>
        <dbReference type="ARBA" id="ARBA00023012"/>
    </source>
</evidence>
<dbReference type="GO" id="GO:0000155">
    <property type="term" value="F:phosphorelay sensor kinase activity"/>
    <property type="evidence" value="ECO:0007669"/>
    <property type="project" value="TreeGrafter"/>
</dbReference>
<dbReference type="SUPFAM" id="SSF103190">
    <property type="entry name" value="Sensory domain-like"/>
    <property type="match status" value="1"/>
</dbReference>
<dbReference type="InterPro" id="IPR000014">
    <property type="entry name" value="PAS"/>
</dbReference>
<dbReference type="SMART" id="SM00091">
    <property type="entry name" value="PAS"/>
    <property type="match status" value="1"/>
</dbReference>
<dbReference type="Gene3D" id="1.10.287.130">
    <property type="match status" value="1"/>
</dbReference>
<dbReference type="Gene3D" id="3.30.565.10">
    <property type="entry name" value="Histidine kinase-like ATPase, C-terminal domain"/>
    <property type="match status" value="1"/>
</dbReference>
<keyword evidence="17" id="KW-1185">Reference proteome</keyword>
<dbReference type="InterPro" id="IPR003594">
    <property type="entry name" value="HATPase_dom"/>
</dbReference>
<dbReference type="EMBL" id="PREZ01000003">
    <property type="protein sequence ID" value="PPA71035.1"/>
    <property type="molecule type" value="Genomic_DNA"/>
</dbReference>
<comment type="subcellular location">
    <subcellularLocation>
        <location evidence="2">Cell membrane</location>
        <topology evidence="2">Multi-pass membrane protein</topology>
    </subcellularLocation>
</comment>
<dbReference type="EC" id="2.7.13.3" evidence="3"/>
<dbReference type="RefSeq" id="WP_104057784.1">
    <property type="nucleotide sequence ID" value="NZ_PREZ01000003.1"/>
</dbReference>
<dbReference type="Pfam" id="PF17203">
    <property type="entry name" value="sCache_3_2"/>
    <property type="match status" value="1"/>
</dbReference>
<accession>A0A2S5GDN9</accession>
<proteinExistence type="predicted"/>
<name>A0A2S5GDN9_9BACL</name>
<keyword evidence="6" id="KW-0808">Transferase</keyword>
<protein>
    <recommendedName>
        <fullName evidence="3">histidine kinase</fullName>
        <ecNumber evidence="3">2.7.13.3</ecNumber>
    </recommendedName>
</protein>
<keyword evidence="7 14" id="KW-0812">Transmembrane</keyword>
<keyword evidence="13 14" id="KW-0472">Membrane</keyword>
<dbReference type="GO" id="GO:0006355">
    <property type="term" value="P:regulation of DNA-templated transcription"/>
    <property type="evidence" value="ECO:0007669"/>
    <property type="project" value="InterPro"/>
</dbReference>
<dbReference type="PROSITE" id="PS50109">
    <property type="entry name" value="HIS_KIN"/>
    <property type="match status" value="1"/>
</dbReference>
<evidence type="ECO:0000313" key="16">
    <source>
        <dbReference type="EMBL" id="PPA71035.1"/>
    </source>
</evidence>
<dbReference type="PANTHER" id="PTHR43547">
    <property type="entry name" value="TWO-COMPONENT HISTIDINE KINASE"/>
    <property type="match status" value="1"/>
</dbReference>
<dbReference type="AlphaFoldDB" id="A0A2S5GDN9"/>
<dbReference type="InterPro" id="IPR013767">
    <property type="entry name" value="PAS_fold"/>
</dbReference>
<dbReference type="GO" id="GO:0005524">
    <property type="term" value="F:ATP binding"/>
    <property type="evidence" value="ECO:0007669"/>
    <property type="project" value="UniProtKB-KW"/>
</dbReference>
<dbReference type="SUPFAM" id="SSF55785">
    <property type="entry name" value="PYP-like sensor domain (PAS domain)"/>
    <property type="match status" value="1"/>
</dbReference>
<dbReference type="GO" id="GO:0005886">
    <property type="term" value="C:plasma membrane"/>
    <property type="evidence" value="ECO:0007669"/>
    <property type="project" value="UniProtKB-SubCell"/>
</dbReference>
<dbReference type="NCBIfam" id="NF008298">
    <property type="entry name" value="PRK11086.1"/>
    <property type="match status" value="1"/>
</dbReference>
<evidence type="ECO:0000256" key="6">
    <source>
        <dbReference type="ARBA" id="ARBA00022679"/>
    </source>
</evidence>
<evidence type="ECO:0000256" key="11">
    <source>
        <dbReference type="ARBA" id="ARBA00022989"/>
    </source>
</evidence>
<comment type="caution">
    <text evidence="16">The sequence shown here is derived from an EMBL/GenBank/DDBJ whole genome shotgun (WGS) entry which is preliminary data.</text>
</comment>
<evidence type="ECO:0000256" key="9">
    <source>
        <dbReference type="ARBA" id="ARBA00022777"/>
    </source>
</evidence>
<dbReference type="Proteomes" id="UP000239047">
    <property type="component" value="Unassembled WGS sequence"/>
</dbReference>
<keyword evidence="8" id="KW-0547">Nucleotide-binding</keyword>
<dbReference type="PANTHER" id="PTHR43547:SF10">
    <property type="entry name" value="SENSOR HISTIDINE KINASE DCUS"/>
    <property type="match status" value="1"/>
</dbReference>
<evidence type="ECO:0000256" key="14">
    <source>
        <dbReference type="SAM" id="Phobius"/>
    </source>
</evidence>
<keyword evidence="5" id="KW-0597">Phosphoprotein</keyword>
<evidence type="ECO:0000256" key="13">
    <source>
        <dbReference type="ARBA" id="ARBA00023136"/>
    </source>
</evidence>
<dbReference type="OrthoDB" id="9792686at2"/>
<dbReference type="PRINTS" id="PR00344">
    <property type="entry name" value="BCTRLSENSOR"/>
</dbReference>
<evidence type="ECO:0000313" key="17">
    <source>
        <dbReference type="Proteomes" id="UP000239047"/>
    </source>
</evidence>